<dbReference type="SUPFAM" id="SSF47413">
    <property type="entry name" value="lambda repressor-like DNA-binding domains"/>
    <property type="match status" value="1"/>
</dbReference>
<gene>
    <name evidence="7" type="ORF">CFB84_13865</name>
    <name evidence="6" type="ORF">CFB84_32555</name>
</gene>
<dbReference type="EMBL" id="NKFA01000020">
    <property type="protein sequence ID" value="OXI36907.1"/>
    <property type="molecule type" value="Genomic_DNA"/>
</dbReference>
<dbReference type="RefSeq" id="WP_089451474.1">
    <property type="nucleotide sequence ID" value="NZ_NKFA01000006.1"/>
</dbReference>
<accession>A0A228I3A4</accession>
<dbReference type="Gene3D" id="1.10.260.40">
    <property type="entry name" value="lambda repressor-like DNA-binding domains"/>
    <property type="match status" value="1"/>
</dbReference>
<evidence type="ECO:0000256" key="1">
    <source>
        <dbReference type="ARBA" id="ARBA00006157"/>
    </source>
</evidence>
<name>A0A228I3A4_9BURK</name>
<organism evidence="6 8">
    <name type="scientific">Burkholderia aenigmatica</name>
    <dbReference type="NCBI Taxonomy" id="2015348"/>
    <lineage>
        <taxon>Bacteria</taxon>
        <taxon>Pseudomonadati</taxon>
        <taxon>Pseudomonadota</taxon>
        <taxon>Betaproteobacteria</taxon>
        <taxon>Burkholderiales</taxon>
        <taxon>Burkholderiaceae</taxon>
        <taxon>Burkholderia</taxon>
        <taxon>Burkholderia cepacia complex</taxon>
    </lineage>
</organism>
<dbReference type="InterPro" id="IPR010982">
    <property type="entry name" value="Lambda_DNA-bd_dom_sf"/>
</dbReference>
<keyword evidence="3" id="KW-0238">DNA-binding</keyword>
<dbReference type="AlphaFoldDB" id="A0A228I3A4"/>
<evidence type="ECO:0000259" key="5">
    <source>
        <dbReference type="Pfam" id="PF13693"/>
    </source>
</evidence>
<evidence type="ECO:0000313" key="6">
    <source>
        <dbReference type="EMBL" id="OXI36907.1"/>
    </source>
</evidence>
<comment type="caution">
    <text evidence="6">The sequence shown here is derived from an EMBL/GenBank/DDBJ whole genome shotgun (WGS) entry which is preliminary data.</text>
</comment>
<reference evidence="8" key="2">
    <citation type="submission" date="2017-06" db="EMBL/GenBank/DDBJ databases">
        <authorList>
            <person name="LiPuma J."/>
            <person name="Spilker T."/>
        </authorList>
    </citation>
    <scope>NUCLEOTIDE SEQUENCE [LARGE SCALE GENOMIC DNA]</scope>
    <source>
        <strain evidence="8">AU17325</strain>
    </source>
</reference>
<evidence type="ECO:0000256" key="3">
    <source>
        <dbReference type="ARBA" id="ARBA00023125"/>
    </source>
</evidence>
<evidence type="ECO:0000256" key="2">
    <source>
        <dbReference type="ARBA" id="ARBA00023015"/>
    </source>
</evidence>
<proteinExistence type="inferred from homology"/>
<dbReference type="GO" id="GO:0003677">
    <property type="term" value="F:DNA binding"/>
    <property type="evidence" value="ECO:0007669"/>
    <property type="project" value="UniProtKB-KW"/>
</dbReference>
<comment type="similarity">
    <text evidence="1">Belongs to the ner transcriptional regulatory family.</text>
</comment>
<feature type="domain" description="Ner winged helix-turn-helix DNA-binding" evidence="5">
    <location>
        <begin position="13"/>
        <end position="80"/>
    </location>
</feature>
<dbReference type="Pfam" id="PF13693">
    <property type="entry name" value="HTH_35"/>
    <property type="match status" value="1"/>
</dbReference>
<evidence type="ECO:0000256" key="4">
    <source>
        <dbReference type="ARBA" id="ARBA00023163"/>
    </source>
</evidence>
<reference evidence="6" key="1">
    <citation type="submission" date="2017-06" db="EMBL/GenBank/DDBJ databases">
        <authorList>
            <person name="Kim H.J."/>
            <person name="Triplett B.A."/>
        </authorList>
    </citation>
    <scope>NUCLEOTIDE SEQUENCE [LARGE SCALE GENOMIC DNA]</scope>
    <source>
        <strain evidence="6">AU17325</strain>
    </source>
</reference>
<dbReference type="InterPro" id="IPR038722">
    <property type="entry name" value="Ner_HTH_dom"/>
</dbReference>
<protein>
    <submittedName>
        <fullName evidence="6">Transcriptional regulator</fullName>
    </submittedName>
</protein>
<evidence type="ECO:0000313" key="8">
    <source>
        <dbReference type="Proteomes" id="UP000214600"/>
    </source>
</evidence>
<dbReference type="EMBL" id="NKFA01000006">
    <property type="protein sequence ID" value="OXI46705.1"/>
    <property type="molecule type" value="Genomic_DNA"/>
</dbReference>
<reference evidence="6 8" key="3">
    <citation type="submission" date="2017-08" db="EMBL/GenBank/DDBJ databases">
        <title>WGS of novel Burkholderia cepaca complex species.</title>
        <authorList>
            <person name="Lipuma J."/>
            <person name="Spilker T."/>
        </authorList>
    </citation>
    <scope>NUCLEOTIDE SEQUENCE [LARGE SCALE GENOMIC DNA]</scope>
    <source>
        <strain evidence="6 8">AU17325</strain>
    </source>
</reference>
<dbReference type="OrthoDB" id="5405994at2"/>
<keyword evidence="2" id="KW-0805">Transcription regulation</keyword>
<dbReference type="Proteomes" id="UP000214600">
    <property type="component" value="Unassembled WGS sequence"/>
</dbReference>
<evidence type="ECO:0000313" key="7">
    <source>
        <dbReference type="EMBL" id="OXI46705.1"/>
    </source>
</evidence>
<keyword evidence="4" id="KW-0804">Transcription</keyword>
<sequence length="105" mass="11585">MNTSAAAKKSTSDWDKADIKHALEKKGWNILRLAKASGYSNASALRKAFDSSYPKAERIIAAAIGVTPETIWPSRYEKRNFTPVLSPSAPVCVPRRERHAVLAMD</sequence>